<name>A0A9W6R2Y6_9PSEU</name>
<dbReference type="EMBL" id="BSTI01000009">
    <property type="protein sequence ID" value="GLY67846.1"/>
    <property type="molecule type" value="Genomic_DNA"/>
</dbReference>
<comment type="caution">
    <text evidence="1">The sequence shown here is derived from an EMBL/GenBank/DDBJ whole genome shotgun (WGS) entry which is preliminary data.</text>
</comment>
<proteinExistence type="predicted"/>
<sequence length="82" mass="9005">MSPAGAGEFWVRVAEFWVQVCEFWVRVAEFWGGGGEFWVCDVSGIPARTTKAAERTPTEFDTGPGRATAHLGIPTSDQIYLP</sequence>
<evidence type="ECO:0000313" key="1">
    <source>
        <dbReference type="EMBL" id="GLY67846.1"/>
    </source>
</evidence>
<dbReference type="Proteomes" id="UP001165136">
    <property type="component" value="Unassembled WGS sequence"/>
</dbReference>
<evidence type="ECO:0000313" key="2">
    <source>
        <dbReference type="Proteomes" id="UP001165136"/>
    </source>
</evidence>
<reference evidence="1" key="1">
    <citation type="submission" date="2023-03" db="EMBL/GenBank/DDBJ databases">
        <title>Amycolatopsis taiwanensis NBRC 103393.</title>
        <authorList>
            <person name="Ichikawa N."/>
            <person name="Sato H."/>
            <person name="Tonouchi N."/>
        </authorList>
    </citation>
    <scope>NUCLEOTIDE SEQUENCE</scope>
    <source>
        <strain evidence="1">NBRC 103393</strain>
    </source>
</reference>
<dbReference type="AlphaFoldDB" id="A0A9W6R2Y6"/>
<keyword evidence="2" id="KW-1185">Reference proteome</keyword>
<gene>
    <name evidence="1" type="ORF">Atai01_44650</name>
</gene>
<protein>
    <submittedName>
        <fullName evidence="1">Uncharacterized protein</fullName>
    </submittedName>
</protein>
<organism evidence="1 2">
    <name type="scientific">Amycolatopsis taiwanensis</name>
    <dbReference type="NCBI Taxonomy" id="342230"/>
    <lineage>
        <taxon>Bacteria</taxon>
        <taxon>Bacillati</taxon>
        <taxon>Actinomycetota</taxon>
        <taxon>Actinomycetes</taxon>
        <taxon>Pseudonocardiales</taxon>
        <taxon>Pseudonocardiaceae</taxon>
        <taxon>Amycolatopsis</taxon>
    </lineage>
</organism>
<accession>A0A9W6R2Y6</accession>